<keyword evidence="5 7" id="KW-1133">Transmembrane helix</keyword>
<dbReference type="InterPro" id="IPR000620">
    <property type="entry name" value="EamA_dom"/>
</dbReference>
<feature type="domain" description="EamA" evidence="8">
    <location>
        <begin position="19"/>
        <end position="145"/>
    </location>
</feature>
<keyword evidence="4 7" id="KW-0812">Transmembrane</keyword>
<evidence type="ECO:0000256" key="4">
    <source>
        <dbReference type="ARBA" id="ARBA00022692"/>
    </source>
</evidence>
<evidence type="ECO:0000256" key="1">
    <source>
        <dbReference type="ARBA" id="ARBA00004651"/>
    </source>
</evidence>
<dbReference type="PANTHER" id="PTHR42920:SF5">
    <property type="entry name" value="EAMA DOMAIN-CONTAINING PROTEIN"/>
    <property type="match status" value="1"/>
</dbReference>
<reference evidence="9 10" key="1">
    <citation type="submission" date="2023-06" db="EMBL/GenBank/DDBJ databases">
        <title>Draft genome sequence of Gleimia hominis type strain CCUG 57540T.</title>
        <authorList>
            <person name="Salva-Serra F."/>
            <person name="Cardew S."/>
            <person name="Jensie Markopoulos S."/>
            <person name="Ohlen M."/>
            <person name="Inganas E."/>
            <person name="Svensson-Stadler L."/>
            <person name="Moore E.R.B."/>
        </authorList>
    </citation>
    <scope>NUCLEOTIDE SEQUENCE [LARGE SCALE GENOMIC DNA]</scope>
    <source>
        <strain evidence="9 10">CCUG 57540</strain>
    </source>
</reference>
<sequence>MAKMLGSNRATSGVVPVAVLVAVTAVWGSTFFLIKGLLQEISALDFLSVRFLIAALVVGVLMFPRLRRANKRTWRNGIILGILYGSAQIFQTVGLKTTHASVSGFITGMYVVLTPVALLLLFRERISRKVWFAVAIAGIGVAVLSLHGFAVGRGELITFTGSVLYAVHIVFLGRWAKQDDPFTLGLIQIIGIAVFCTVCALPTGIRLPTTVGSWAALIYMAFVAGVAALIAQTWAQARMSAPSAAIVMTMEPVFASLFAVVFGGEVVTLRLLLGGGMILTAMFTTELEFNSEVSATMPPRSLNRDSKVS</sequence>
<feature type="transmembrane region" description="Helical" evidence="7">
    <location>
        <begin position="46"/>
        <end position="64"/>
    </location>
</feature>
<evidence type="ECO:0000259" key="8">
    <source>
        <dbReference type="Pfam" id="PF00892"/>
    </source>
</evidence>
<feature type="transmembrane region" description="Helical" evidence="7">
    <location>
        <begin position="130"/>
        <end position="150"/>
    </location>
</feature>
<keyword evidence="6 7" id="KW-0472">Membrane</keyword>
<feature type="transmembrane region" description="Helical" evidence="7">
    <location>
        <begin position="76"/>
        <end position="94"/>
    </location>
</feature>
<keyword evidence="10" id="KW-1185">Reference proteome</keyword>
<evidence type="ECO:0000256" key="5">
    <source>
        <dbReference type="ARBA" id="ARBA00022989"/>
    </source>
</evidence>
<organism evidence="9 10">
    <name type="scientific">Gleimia hominis</name>
    <dbReference type="NCBI Taxonomy" id="595468"/>
    <lineage>
        <taxon>Bacteria</taxon>
        <taxon>Bacillati</taxon>
        <taxon>Actinomycetota</taxon>
        <taxon>Actinomycetes</taxon>
        <taxon>Actinomycetales</taxon>
        <taxon>Actinomycetaceae</taxon>
        <taxon>Gleimia</taxon>
    </lineage>
</organism>
<feature type="transmembrane region" description="Helical" evidence="7">
    <location>
        <begin position="211"/>
        <end position="231"/>
    </location>
</feature>
<protein>
    <submittedName>
        <fullName evidence="9">DMT family transporter</fullName>
    </submittedName>
</protein>
<feature type="transmembrane region" description="Helical" evidence="7">
    <location>
        <begin position="243"/>
        <end position="263"/>
    </location>
</feature>
<feature type="transmembrane region" description="Helical" evidence="7">
    <location>
        <begin position="12"/>
        <end position="34"/>
    </location>
</feature>
<dbReference type="PANTHER" id="PTHR42920">
    <property type="entry name" value="OS03G0707200 PROTEIN-RELATED"/>
    <property type="match status" value="1"/>
</dbReference>
<evidence type="ECO:0000256" key="6">
    <source>
        <dbReference type="ARBA" id="ARBA00023136"/>
    </source>
</evidence>
<accession>A0ABU3IAF0</accession>
<dbReference type="SUPFAM" id="SSF103481">
    <property type="entry name" value="Multidrug resistance efflux transporter EmrE"/>
    <property type="match status" value="2"/>
</dbReference>
<comment type="subcellular location">
    <subcellularLocation>
        <location evidence="1">Cell membrane</location>
        <topology evidence="1">Multi-pass membrane protein</topology>
    </subcellularLocation>
</comment>
<evidence type="ECO:0000256" key="3">
    <source>
        <dbReference type="ARBA" id="ARBA00022475"/>
    </source>
</evidence>
<evidence type="ECO:0000256" key="2">
    <source>
        <dbReference type="ARBA" id="ARBA00007362"/>
    </source>
</evidence>
<dbReference type="Proteomes" id="UP001247542">
    <property type="component" value="Unassembled WGS sequence"/>
</dbReference>
<gene>
    <name evidence="9" type="ORF">QS713_02225</name>
</gene>
<evidence type="ECO:0000313" key="9">
    <source>
        <dbReference type="EMBL" id="MDT3766881.1"/>
    </source>
</evidence>
<evidence type="ECO:0000313" key="10">
    <source>
        <dbReference type="Proteomes" id="UP001247542"/>
    </source>
</evidence>
<evidence type="ECO:0000256" key="7">
    <source>
        <dbReference type="SAM" id="Phobius"/>
    </source>
</evidence>
<dbReference type="RefSeq" id="WP_313272101.1">
    <property type="nucleotide sequence ID" value="NZ_JASXSX010000001.1"/>
</dbReference>
<feature type="domain" description="EamA" evidence="8">
    <location>
        <begin position="153"/>
        <end position="283"/>
    </location>
</feature>
<feature type="transmembrane region" description="Helical" evidence="7">
    <location>
        <begin position="156"/>
        <end position="175"/>
    </location>
</feature>
<feature type="transmembrane region" description="Helical" evidence="7">
    <location>
        <begin position="182"/>
        <end position="205"/>
    </location>
</feature>
<name>A0ABU3IAF0_9ACTO</name>
<dbReference type="InterPro" id="IPR037185">
    <property type="entry name" value="EmrE-like"/>
</dbReference>
<keyword evidence="3" id="KW-1003">Cell membrane</keyword>
<comment type="caution">
    <text evidence="9">The sequence shown here is derived from an EMBL/GenBank/DDBJ whole genome shotgun (WGS) entry which is preliminary data.</text>
</comment>
<dbReference type="Pfam" id="PF00892">
    <property type="entry name" value="EamA"/>
    <property type="match status" value="2"/>
</dbReference>
<dbReference type="EMBL" id="JASXSX010000001">
    <property type="protein sequence ID" value="MDT3766881.1"/>
    <property type="molecule type" value="Genomic_DNA"/>
</dbReference>
<dbReference type="InterPro" id="IPR051258">
    <property type="entry name" value="Diverse_Substrate_Transporter"/>
</dbReference>
<comment type="similarity">
    <text evidence="2">Belongs to the EamA transporter family.</text>
</comment>
<proteinExistence type="inferred from homology"/>
<feature type="transmembrane region" description="Helical" evidence="7">
    <location>
        <begin position="100"/>
        <end position="123"/>
    </location>
</feature>